<dbReference type="AlphaFoldDB" id="A0A914X4T2"/>
<protein>
    <submittedName>
        <fullName evidence="3">Uncharacterized protein</fullName>
    </submittedName>
</protein>
<evidence type="ECO:0000256" key="1">
    <source>
        <dbReference type="SAM" id="MobiDB-lite"/>
    </source>
</evidence>
<feature type="region of interest" description="Disordered" evidence="1">
    <location>
        <begin position="105"/>
        <end position="135"/>
    </location>
</feature>
<feature type="compositionally biased region" description="Basic and acidic residues" evidence="1">
    <location>
        <begin position="18"/>
        <end position="30"/>
    </location>
</feature>
<evidence type="ECO:0000313" key="2">
    <source>
        <dbReference type="Proteomes" id="UP000887566"/>
    </source>
</evidence>
<sequence>MSPPKSPPAEVGAPSAEADGKEAADGREEATNVPSLLETPFVKHGGCAQHCGAMQYDEAIGVLADRHPLASISQTFNLGLHSKVKVNCLPLCTLKRKIMRTTKDQWKPSMLADMDGGKRRPSKGSFPPRKATKNK</sequence>
<accession>A0A914X4T2</accession>
<reference evidence="3" key="1">
    <citation type="submission" date="2022-11" db="UniProtKB">
        <authorList>
            <consortium name="WormBaseParasite"/>
        </authorList>
    </citation>
    <scope>IDENTIFICATION</scope>
</reference>
<feature type="region of interest" description="Disordered" evidence="1">
    <location>
        <begin position="1"/>
        <end position="37"/>
    </location>
</feature>
<name>A0A914X4T2_9BILA</name>
<dbReference type="Proteomes" id="UP000887566">
    <property type="component" value="Unplaced"/>
</dbReference>
<dbReference type="WBParaSite" id="PSAMB.scaffold6013size10378.g27752.t1">
    <property type="protein sequence ID" value="PSAMB.scaffold6013size10378.g27752.t1"/>
    <property type="gene ID" value="PSAMB.scaffold6013size10378.g27752"/>
</dbReference>
<proteinExistence type="predicted"/>
<evidence type="ECO:0000313" key="3">
    <source>
        <dbReference type="WBParaSite" id="PSAMB.scaffold6013size10378.g27752.t1"/>
    </source>
</evidence>
<keyword evidence="2" id="KW-1185">Reference proteome</keyword>
<organism evidence="2 3">
    <name type="scientific">Plectus sambesii</name>
    <dbReference type="NCBI Taxonomy" id="2011161"/>
    <lineage>
        <taxon>Eukaryota</taxon>
        <taxon>Metazoa</taxon>
        <taxon>Ecdysozoa</taxon>
        <taxon>Nematoda</taxon>
        <taxon>Chromadorea</taxon>
        <taxon>Plectida</taxon>
        <taxon>Plectina</taxon>
        <taxon>Plectoidea</taxon>
        <taxon>Plectidae</taxon>
        <taxon>Plectus</taxon>
    </lineage>
</organism>